<keyword evidence="5" id="KW-1185">Reference proteome</keyword>
<feature type="transmembrane region" description="Helical" evidence="2">
    <location>
        <begin position="210"/>
        <end position="229"/>
    </location>
</feature>
<dbReference type="EMBL" id="BMTL01000004">
    <property type="protein sequence ID" value="GGR75252.1"/>
    <property type="molecule type" value="Genomic_DNA"/>
</dbReference>
<accession>A0A918FT95</accession>
<dbReference type="Proteomes" id="UP000606194">
    <property type="component" value="Unassembled WGS sequence"/>
</dbReference>
<evidence type="ECO:0000313" key="5">
    <source>
        <dbReference type="Proteomes" id="UP000606194"/>
    </source>
</evidence>
<feature type="compositionally biased region" description="Low complexity" evidence="1">
    <location>
        <begin position="139"/>
        <end position="167"/>
    </location>
</feature>
<evidence type="ECO:0000256" key="1">
    <source>
        <dbReference type="SAM" id="MobiDB-lite"/>
    </source>
</evidence>
<dbReference type="RefSeq" id="WP_229877841.1">
    <property type="nucleotide sequence ID" value="NZ_BMTL01000004.1"/>
</dbReference>
<proteinExistence type="predicted"/>
<feature type="chain" id="PRO_5038093423" evidence="3">
    <location>
        <begin position="34"/>
        <end position="238"/>
    </location>
</feature>
<evidence type="ECO:0000313" key="4">
    <source>
        <dbReference type="EMBL" id="GGR75252.1"/>
    </source>
</evidence>
<organism evidence="4 5">
    <name type="scientific">Streptomyces humidus</name>
    <dbReference type="NCBI Taxonomy" id="52259"/>
    <lineage>
        <taxon>Bacteria</taxon>
        <taxon>Bacillati</taxon>
        <taxon>Actinomycetota</taxon>
        <taxon>Actinomycetes</taxon>
        <taxon>Kitasatosporales</taxon>
        <taxon>Streptomycetaceae</taxon>
        <taxon>Streptomyces</taxon>
    </lineage>
</organism>
<feature type="compositionally biased region" description="Gly residues" evidence="1">
    <location>
        <begin position="186"/>
        <end position="197"/>
    </location>
</feature>
<evidence type="ECO:0000256" key="3">
    <source>
        <dbReference type="SAM" id="SignalP"/>
    </source>
</evidence>
<protein>
    <submittedName>
        <fullName evidence="4">Alpha-ketoglutarate decarboxylase</fullName>
    </submittedName>
</protein>
<name>A0A918FT95_9ACTN</name>
<keyword evidence="2" id="KW-0472">Membrane</keyword>
<feature type="signal peptide" evidence="3">
    <location>
        <begin position="1"/>
        <end position="33"/>
    </location>
</feature>
<comment type="caution">
    <text evidence="4">The sequence shown here is derived from an EMBL/GenBank/DDBJ whole genome shotgun (WGS) entry which is preliminary data.</text>
</comment>
<keyword evidence="3" id="KW-0732">Signal</keyword>
<dbReference type="NCBIfam" id="NF041528">
    <property type="entry name" value="strep_LAETG"/>
    <property type="match status" value="1"/>
</dbReference>
<sequence length="238" mass="23381">MSRSTRAATAVRVMGTFAASAALAVGAASTALASSIGDFSAAAVCGPHGSGVIRVTDKDASGTPATVSLFLQLNQPINNLRLIDTKRIEHPTARGVTVDLIPLDWYAGETFQVHVKAADQVDDDIEPLVVVQDESCATVGPSASASTAPSGRPSASSSPSPSSASVPPSSPPSSVPSGASAAPVQGGSGPSPAGGGTDLAETGANSGTPVVAGVAAALVVVGGGTVLAVRRRRVPRSH</sequence>
<keyword evidence="2" id="KW-0812">Transmembrane</keyword>
<evidence type="ECO:0000256" key="2">
    <source>
        <dbReference type="SAM" id="Phobius"/>
    </source>
</evidence>
<feature type="region of interest" description="Disordered" evidence="1">
    <location>
        <begin position="139"/>
        <end position="207"/>
    </location>
</feature>
<reference evidence="4" key="2">
    <citation type="submission" date="2020-09" db="EMBL/GenBank/DDBJ databases">
        <authorList>
            <person name="Sun Q."/>
            <person name="Ohkuma M."/>
        </authorList>
    </citation>
    <scope>NUCLEOTIDE SEQUENCE</scope>
    <source>
        <strain evidence="4">JCM 4386</strain>
    </source>
</reference>
<keyword evidence="2" id="KW-1133">Transmembrane helix</keyword>
<gene>
    <name evidence="4" type="ORF">GCM10010269_13080</name>
</gene>
<reference evidence="4" key="1">
    <citation type="journal article" date="2014" name="Int. J. Syst. Evol. Microbiol.">
        <title>Complete genome sequence of Corynebacterium casei LMG S-19264T (=DSM 44701T), isolated from a smear-ripened cheese.</title>
        <authorList>
            <consortium name="US DOE Joint Genome Institute (JGI-PGF)"/>
            <person name="Walter F."/>
            <person name="Albersmeier A."/>
            <person name="Kalinowski J."/>
            <person name="Ruckert C."/>
        </authorList>
    </citation>
    <scope>NUCLEOTIDE SEQUENCE</scope>
    <source>
        <strain evidence="4">JCM 4386</strain>
    </source>
</reference>
<dbReference type="NCBIfam" id="TIGR01167">
    <property type="entry name" value="LPXTG_anchor"/>
    <property type="match status" value="1"/>
</dbReference>
<dbReference type="AlphaFoldDB" id="A0A918FT95"/>
<feature type="compositionally biased region" description="Low complexity" evidence="1">
    <location>
        <begin position="175"/>
        <end position="185"/>
    </location>
</feature>